<dbReference type="SUPFAM" id="SSF52540">
    <property type="entry name" value="P-loop containing nucleoside triphosphate hydrolases"/>
    <property type="match status" value="1"/>
</dbReference>
<evidence type="ECO:0000256" key="1">
    <source>
        <dbReference type="ARBA" id="ARBA00022741"/>
    </source>
</evidence>
<dbReference type="EMBL" id="JXAK01000019">
    <property type="protein sequence ID" value="KIL40590.1"/>
    <property type="molecule type" value="Genomic_DNA"/>
</dbReference>
<dbReference type="InterPro" id="IPR036627">
    <property type="entry name" value="CobW-likC_sf"/>
</dbReference>
<sequence>MTTTIPIHILSGFLGSGKTTLLQKAIHYCNESGLKPAVIMNEIGDVNLDGLLIEAEVPTAELLSGCICCTIRGDLGMTIHNLYLENRPDVIFIECTGVANPIEIIDEVTDASLLLKVNLQSIITVVDAPHLLELSRSKQGKTYRLMQDQIRCANWLILNKSDKITSGELHGLEGVIREWNPHAPIEATIYSEVDLSVLQGLVYDAGTKKPEKRHECGEGCKHEHDHHDHHVHADGHVHEHHRDHDHDRSHGHHHTHDHVMAYTHYFDRAIHSEQFEEVVSKLPKEIFRAKGILQFTDTASRFLFQYAYPEMQFVKITPQANVPNVAVFIGESFSKETVKAALERL</sequence>
<evidence type="ECO:0000313" key="10">
    <source>
        <dbReference type="Proteomes" id="UP000031967"/>
    </source>
</evidence>
<dbReference type="InterPro" id="IPR027417">
    <property type="entry name" value="P-loop_NTPase"/>
</dbReference>
<proteinExistence type="inferred from homology"/>
<dbReference type="InterPro" id="IPR003495">
    <property type="entry name" value="CobW/HypB/UreG_nucleotide-bd"/>
</dbReference>
<gene>
    <name evidence="9" type="ORF">SD70_12685</name>
</gene>
<keyword evidence="10" id="KW-1185">Reference proteome</keyword>
<comment type="catalytic activity">
    <reaction evidence="5">
        <text>GTP + H2O = GDP + phosphate + H(+)</text>
        <dbReference type="Rhea" id="RHEA:19669"/>
        <dbReference type="ChEBI" id="CHEBI:15377"/>
        <dbReference type="ChEBI" id="CHEBI:15378"/>
        <dbReference type="ChEBI" id="CHEBI:37565"/>
        <dbReference type="ChEBI" id="CHEBI:43474"/>
        <dbReference type="ChEBI" id="CHEBI:58189"/>
    </reaction>
    <physiologicalReaction direction="left-to-right" evidence="5">
        <dbReference type="Rhea" id="RHEA:19670"/>
    </physiologicalReaction>
</comment>
<evidence type="ECO:0000256" key="2">
    <source>
        <dbReference type="ARBA" id="ARBA00022801"/>
    </source>
</evidence>
<evidence type="ECO:0000256" key="6">
    <source>
        <dbReference type="SAM" id="MobiDB-lite"/>
    </source>
</evidence>
<feature type="compositionally biased region" description="Basic and acidic residues" evidence="6">
    <location>
        <begin position="233"/>
        <end position="248"/>
    </location>
</feature>
<name>A0ABR5AHS0_9BACL</name>
<evidence type="ECO:0000313" key="9">
    <source>
        <dbReference type="EMBL" id="KIL40590.1"/>
    </source>
</evidence>
<evidence type="ECO:0000256" key="3">
    <source>
        <dbReference type="ARBA" id="ARBA00023186"/>
    </source>
</evidence>
<comment type="similarity">
    <text evidence="4">Belongs to the SIMIBI class G3E GTPase family. ZNG1 subfamily.</text>
</comment>
<dbReference type="Gene3D" id="3.30.1220.10">
    <property type="entry name" value="CobW-like, C-terminal domain"/>
    <property type="match status" value="1"/>
</dbReference>
<evidence type="ECO:0000256" key="4">
    <source>
        <dbReference type="ARBA" id="ARBA00034320"/>
    </source>
</evidence>
<evidence type="ECO:0000259" key="8">
    <source>
        <dbReference type="Pfam" id="PF07683"/>
    </source>
</evidence>
<dbReference type="Pfam" id="PF07683">
    <property type="entry name" value="CobW_C"/>
    <property type="match status" value="1"/>
</dbReference>
<feature type="domain" description="CobW/HypB/UreG nucleotide-binding" evidence="7">
    <location>
        <begin position="6"/>
        <end position="185"/>
    </location>
</feature>
<accession>A0ABR5AHS0</accession>
<keyword evidence="1" id="KW-0547">Nucleotide-binding</keyword>
<keyword evidence="3" id="KW-0143">Chaperone</keyword>
<dbReference type="InterPro" id="IPR011629">
    <property type="entry name" value="CobW-like_C"/>
</dbReference>
<dbReference type="PANTHER" id="PTHR13748">
    <property type="entry name" value="COBW-RELATED"/>
    <property type="match status" value="1"/>
</dbReference>
<dbReference type="Gene3D" id="3.40.50.300">
    <property type="entry name" value="P-loop containing nucleotide triphosphate hydrolases"/>
    <property type="match status" value="1"/>
</dbReference>
<protein>
    <submittedName>
        <fullName evidence="9">Cobalamin biosynthesis protein</fullName>
    </submittedName>
</protein>
<evidence type="ECO:0000256" key="5">
    <source>
        <dbReference type="ARBA" id="ARBA00049117"/>
    </source>
</evidence>
<feature type="region of interest" description="Disordered" evidence="6">
    <location>
        <begin position="233"/>
        <end position="254"/>
    </location>
</feature>
<dbReference type="InterPro" id="IPR051316">
    <property type="entry name" value="Zinc-reg_GTPase_activator"/>
</dbReference>
<reference evidence="9 10" key="1">
    <citation type="submission" date="2014-12" db="EMBL/GenBank/DDBJ databases">
        <title>Draft genome sequence of Paenibacillus kamchatkensis strain B-2647.</title>
        <authorList>
            <person name="Karlyshev A.V."/>
            <person name="Kudryashova E.B."/>
        </authorList>
    </citation>
    <scope>NUCLEOTIDE SEQUENCE [LARGE SCALE GENOMIC DNA]</scope>
    <source>
        <strain evidence="9 10">VKM B-2647</strain>
    </source>
</reference>
<dbReference type="Proteomes" id="UP000031967">
    <property type="component" value="Unassembled WGS sequence"/>
</dbReference>
<keyword evidence="2" id="KW-0378">Hydrolase</keyword>
<comment type="caution">
    <text evidence="9">The sequence shown here is derived from an EMBL/GenBank/DDBJ whole genome shotgun (WGS) entry which is preliminary data.</text>
</comment>
<feature type="domain" description="CobW C-terminal" evidence="8">
    <location>
        <begin position="263"/>
        <end position="344"/>
    </location>
</feature>
<dbReference type="RefSeq" id="WP_041047923.1">
    <property type="nucleotide sequence ID" value="NZ_JXAK01000019.1"/>
</dbReference>
<organism evidence="9 10">
    <name type="scientific">Gordoniibacillus kamchatkensis</name>
    <dbReference type="NCBI Taxonomy" id="1590651"/>
    <lineage>
        <taxon>Bacteria</taxon>
        <taxon>Bacillati</taxon>
        <taxon>Bacillota</taxon>
        <taxon>Bacilli</taxon>
        <taxon>Bacillales</taxon>
        <taxon>Paenibacillaceae</taxon>
        <taxon>Gordoniibacillus</taxon>
    </lineage>
</organism>
<dbReference type="SUPFAM" id="SSF90002">
    <property type="entry name" value="Hypothetical protein YjiA, C-terminal domain"/>
    <property type="match status" value="1"/>
</dbReference>
<dbReference type="CDD" id="cd03112">
    <property type="entry name" value="CobW-like"/>
    <property type="match status" value="1"/>
</dbReference>
<dbReference type="Pfam" id="PF02492">
    <property type="entry name" value="cobW"/>
    <property type="match status" value="1"/>
</dbReference>
<evidence type="ECO:0000259" key="7">
    <source>
        <dbReference type="Pfam" id="PF02492"/>
    </source>
</evidence>